<gene>
    <name evidence="3" type="ORF">D7Y07_03505</name>
</gene>
<accession>A0A3L7Z403</accession>
<dbReference type="EMBL" id="RAZM01000006">
    <property type="protein sequence ID" value="RLT81328.1"/>
    <property type="molecule type" value="Genomic_DNA"/>
</dbReference>
<dbReference type="GO" id="GO:0045454">
    <property type="term" value="P:cell redox homeostasis"/>
    <property type="evidence" value="ECO:0007669"/>
    <property type="project" value="TreeGrafter"/>
</dbReference>
<comment type="caution">
    <text evidence="3">The sequence shown here is derived from an EMBL/GenBank/DDBJ whole genome shotgun (WGS) entry which is preliminary data.</text>
</comment>
<dbReference type="Gene3D" id="3.40.30.10">
    <property type="entry name" value="Glutaredoxin"/>
    <property type="match status" value="2"/>
</dbReference>
<evidence type="ECO:0000259" key="2">
    <source>
        <dbReference type="PROSITE" id="PS51352"/>
    </source>
</evidence>
<sequence>MARHYPVGRQRTPGVLQRTLRKRCKIILTNYFNMKLKVLTLLTVCLLASWTGYAQNRQREMYGDETREVKMNYVHSLEQACKDAYRQKKLIFVNCHADWAAPCLGMNQFVFSDEEFCRYMDKTFVNLFVDMSSPEGKEIRKEYGVDIFAQYLILNYKGEVIQRIQGGSKLPEFKEMVNLSLNKKTSLAGTRLKYESGKYSKKDLYNYLKALRVAGSDSLFKSLAKEYMAMMEEKEYAQPENWIFAHLHKNRQGAYYRYMVANKPLFIKNVGEKQVNGYLTSLFSSEILSYATGSTEYDAEALNRLHGEMREAALPDTCACEILYNVALLRGERKMHDLLQYLNENGKYLDNHRGIRSLVELNLPQPGMKDAEKQELISYLQRASEREKGTTSRRLKELIEQLEKNTSQGIDFQHAPFASLLAKAKEEKKLIFVDCYTSWCGPCRMMANNVFTRPEIGDYFNAHFINVKIDMEKGEGRDLAKKYEVRAFPTLLMIDHEGNIVERMVGAQSTEKLLEWAKSVKHND</sequence>
<reference evidence="3 4" key="1">
    <citation type="submission" date="2018-09" db="EMBL/GenBank/DDBJ databases">
        <title>Murine metabolic-syndrome-specific gut microbial biobank.</title>
        <authorList>
            <person name="Liu C."/>
        </authorList>
    </citation>
    <scope>NUCLEOTIDE SEQUENCE [LARGE SCALE GENOMIC DNA]</scope>
    <source>
        <strain evidence="3 4">0.1X-D8-26</strain>
    </source>
</reference>
<evidence type="ECO:0000313" key="3">
    <source>
        <dbReference type="EMBL" id="RLT81328.1"/>
    </source>
</evidence>
<dbReference type="PROSITE" id="PS00194">
    <property type="entry name" value="THIOREDOXIN_1"/>
    <property type="match status" value="1"/>
</dbReference>
<dbReference type="PANTHER" id="PTHR43601">
    <property type="entry name" value="THIOREDOXIN, MITOCHONDRIAL"/>
    <property type="match status" value="1"/>
</dbReference>
<organism evidence="3 4">
    <name type="scientific">Bacteroides acidifaciens</name>
    <dbReference type="NCBI Taxonomy" id="85831"/>
    <lineage>
        <taxon>Bacteria</taxon>
        <taxon>Pseudomonadati</taxon>
        <taxon>Bacteroidota</taxon>
        <taxon>Bacteroidia</taxon>
        <taxon>Bacteroidales</taxon>
        <taxon>Bacteroidaceae</taxon>
        <taxon>Bacteroides</taxon>
    </lineage>
</organism>
<evidence type="ECO:0000256" key="1">
    <source>
        <dbReference type="ARBA" id="ARBA00023284"/>
    </source>
</evidence>
<name>A0A3L7Z403_9BACE</name>
<dbReference type="Pfam" id="PF13899">
    <property type="entry name" value="Thioredoxin_7"/>
    <property type="match status" value="1"/>
</dbReference>
<dbReference type="InterPro" id="IPR013766">
    <property type="entry name" value="Thioredoxin_domain"/>
</dbReference>
<dbReference type="CDD" id="cd02947">
    <property type="entry name" value="TRX_family"/>
    <property type="match status" value="1"/>
</dbReference>
<proteinExistence type="predicted"/>
<dbReference type="PROSITE" id="PS51352">
    <property type="entry name" value="THIOREDOXIN_2"/>
    <property type="match status" value="1"/>
</dbReference>
<dbReference type="PANTHER" id="PTHR43601:SF3">
    <property type="entry name" value="THIOREDOXIN, MITOCHONDRIAL"/>
    <property type="match status" value="1"/>
</dbReference>
<protein>
    <submittedName>
        <fullName evidence="3">Thioredoxin family protein</fullName>
    </submittedName>
</protein>
<evidence type="ECO:0000313" key="4">
    <source>
        <dbReference type="Proteomes" id="UP000267159"/>
    </source>
</evidence>
<dbReference type="Pfam" id="PF00085">
    <property type="entry name" value="Thioredoxin"/>
    <property type="match status" value="1"/>
</dbReference>
<feature type="domain" description="Thioredoxin" evidence="2">
    <location>
        <begin position="396"/>
        <end position="522"/>
    </location>
</feature>
<dbReference type="AlphaFoldDB" id="A0A3L7Z403"/>
<dbReference type="Proteomes" id="UP000267159">
    <property type="component" value="Unassembled WGS sequence"/>
</dbReference>
<dbReference type="InterPro" id="IPR017937">
    <property type="entry name" value="Thioredoxin_CS"/>
</dbReference>
<dbReference type="InterPro" id="IPR036249">
    <property type="entry name" value="Thioredoxin-like_sf"/>
</dbReference>
<keyword evidence="1" id="KW-0676">Redox-active center</keyword>
<dbReference type="STRING" id="1235814.GCA_000613385_04500"/>
<dbReference type="SUPFAM" id="SSF52833">
    <property type="entry name" value="Thioredoxin-like"/>
    <property type="match status" value="2"/>
</dbReference>